<feature type="region of interest" description="Disordered" evidence="1">
    <location>
        <begin position="151"/>
        <end position="173"/>
    </location>
</feature>
<feature type="compositionally biased region" description="Low complexity" evidence="1">
    <location>
        <begin position="1"/>
        <end position="10"/>
    </location>
</feature>
<feature type="compositionally biased region" description="Basic and acidic residues" evidence="1">
    <location>
        <begin position="159"/>
        <end position="173"/>
    </location>
</feature>
<protein>
    <recommendedName>
        <fullName evidence="4">Nuclear speckle splicing regulatory protein 1 N-terminal domain-containing protein</fullName>
    </recommendedName>
</protein>
<evidence type="ECO:0000313" key="2">
    <source>
        <dbReference type="EMBL" id="SOV18268.1"/>
    </source>
</evidence>
<feature type="region of interest" description="Disordered" evidence="1">
    <location>
        <begin position="1"/>
        <end position="41"/>
    </location>
</feature>
<organism evidence="2 3">
    <name type="scientific">Plasmodium gaboni</name>
    <dbReference type="NCBI Taxonomy" id="647221"/>
    <lineage>
        <taxon>Eukaryota</taxon>
        <taxon>Sar</taxon>
        <taxon>Alveolata</taxon>
        <taxon>Apicomplexa</taxon>
        <taxon>Aconoidasida</taxon>
        <taxon>Haemosporida</taxon>
        <taxon>Plasmodiidae</taxon>
        <taxon>Plasmodium</taxon>
        <taxon>Plasmodium (Laverania)</taxon>
    </lineage>
</organism>
<feature type="compositionally biased region" description="Basic and acidic residues" evidence="1">
    <location>
        <begin position="26"/>
        <end position="35"/>
    </location>
</feature>
<gene>
    <name evidence="2" type="ORF">PGABG01_1362700</name>
</gene>
<dbReference type="EMBL" id="LT969436">
    <property type="protein sequence ID" value="SOV18268.1"/>
    <property type="molecule type" value="Genomic_DNA"/>
</dbReference>
<reference evidence="2" key="1">
    <citation type="submission" date="2016-09" db="EMBL/GenBank/DDBJ databases">
        <authorList>
            <consortium name="Pathogen Informatics"/>
            <person name="Sun Q."/>
            <person name="Inoue M."/>
        </authorList>
    </citation>
    <scope>NUCLEOTIDE SEQUENCE</scope>
</reference>
<name>A0ABY1UTJ8_9APIC</name>
<evidence type="ECO:0000313" key="3">
    <source>
        <dbReference type="Proteomes" id="UP000831156"/>
    </source>
</evidence>
<evidence type="ECO:0008006" key="4">
    <source>
        <dbReference type="Google" id="ProtNLM"/>
    </source>
</evidence>
<evidence type="ECO:0000256" key="1">
    <source>
        <dbReference type="SAM" id="MobiDB-lite"/>
    </source>
</evidence>
<accession>A0ABY1UTJ8</accession>
<dbReference type="Proteomes" id="UP000831156">
    <property type="component" value="Chromosome 13"/>
</dbReference>
<proteinExistence type="predicted"/>
<sequence length="350" mass="42735">MKINLSFNNNKENKNRNKNGDTNIDNDLRNNKSYKENNPTTRNKIETIFSMSDEEETINYENTHNKVIQREKENKLNDEIKVYIKEHEEPGLSNYETKEDRRESMDENKKKNIQYLGYKSNELTKLNNAKIDHKDYPYDEKDIYDNFDEKEKKKKKKKSIEQNDKDNDEYYKKDYKYHKKYSNSHENNDRDNSYDKDCDIRNKTSEKKKIYMKKYDKHIEDYEKKKKKNEYSDDEINKSYLCIDDIFKKKENTDEKKKSKYMEALINSAKRRELEKEFLIQKKQKIDTEKEEKVFITSAYKKKLMDRELIKKDMDLEVEEKKVEKSSNYNLNLFLKNINAPSNYNRYNRR</sequence>
<keyword evidence="3" id="KW-1185">Reference proteome</keyword>